<organism evidence="1 2">
    <name type="scientific">Cellulomonas soli</name>
    <dbReference type="NCBI Taxonomy" id="931535"/>
    <lineage>
        <taxon>Bacteria</taxon>
        <taxon>Bacillati</taxon>
        <taxon>Actinomycetota</taxon>
        <taxon>Actinomycetes</taxon>
        <taxon>Micrococcales</taxon>
        <taxon>Cellulomonadaceae</taxon>
        <taxon>Cellulomonas</taxon>
    </lineage>
</organism>
<protein>
    <submittedName>
        <fullName evidence="1">Uncharacterized protein</fullName>
    </submittedName>
</protein>
<dbReference type="AlphaFoldDB" id="A0A512PDT1"/>
<dbReference type="EMBL" id="BKAL01000007">
    <property type="protein sequence ID" value="GEP69370.1"/>
    <property type="molecule type" value="Genomic_DNA"/>
</dbReference>
<comment type="caution">
    <text evidence="1">The sequence shown here is derived from an EMBL/GenBank/DDBJ whole genome shotgun (WGS) entry which is preliminary data.</text>
</comment>
<reference evidence="1 2" key="1">
    <citation type="submission" date="2019-07" db="EMBL/GenBank/DDBJ databases">
        <title>Whole genome shotgun sequence of Cellulomonas soli NBRC 109434.</title>
        <authorList>
            <person name="Hosoyama A."/>
            <person name="Uohara A."/>
            <person name="Ohji S."/>
            <person name="Ichikawa N."/>
        </authorList>
    </citation>
    <scope>NUCLEOTIDE SEQUENCE [LARGE SCALE GENOMIC DNA]</scope>
    <source>
        <strain evidence="1 2">NBRC 109434</strain>
    </source>
</reference>
<dbReference type="RefSeq" id="WP_146953134.1">
    <property type="nucleotide sequence ID" value="NZ_BAABBJ010000007.1"/>
</dbReference>
<evidence type="ECO:0000313" key="1">
    <source>
        <dbReference type="EMBL" id="GEP69370.1"/>
    </source>
</evidence>
<keyword evidence="2" id="KW-1185">Reference proteome</keyword>
<evidence type="ECO:0000313" key="2">
    <source>
        <dbReference type="Proteomes" id="UP000321798"/>
    </source>
</evidence>
<proteinExistence type="predicted"/>
<gene>
    <name evidence="1" type="ORF">CSO01_20850</name>
</gene>
<dbReference type="Proteomes" id="UP000321798">
    <property type="component" value="Unassembled WGS sequence"/>
</dbReference>
<accession>A0A512PDT1</accession>
<name>A0A512PDT1_9CELL</name>
<sequence>MSSTPSTTSTPAPTPPYNGYALTKVRRAGGAETERFEAVLTRDGRPIAHVANGGEGGSHRWSPIDPDGWAAIDQFNEFAAAWNAGSELAGIEDGDQLVNRLLEVDQLNRKRSLPFLLDGADFWTSGEYAVFRGATPAQTLEALRSPMYSHRQPRVWSREVGDFIPVG</sequence>
<dbReference type="OrthoDB" id="9944154at2"/>